<accession>A0A4S2LNN5</accession>
<comment type="caution">
    <text evidence="1">The sequence shown here is derived from an EMBL/GenBank/DDBJ whole genome shotgun (WGS) entry which is preliminary data.</text>
</comment>
<keyword evidence="2" id="KW-1185">Reference proteome</keyword>
<dbReference type="AlphaFoldDB" id="A0A4S2LNN5"/>
<protein>
    <submittedName>
        <fullName evidence="1">Uncharacterized protein</fullName>
    </submittedName>
</protein>
<evidence type="ECO:0000313" key="2">
    <source>
        <dbReference type="Proteomes" id="UP000308267"/>
    </source>
</evidence>
<sequence length="145" mass="16423">MMVSVEKVYETEEKLSSKRTKDIIKAAIIWRSGCTIAKVVRCVIVQPWTNKDGAGVVVNSAPNVSALLWIDDLINSKICVTGLKEKSKREMMNTLSQGVNRFVTVSSQAIGSRSAVHLWKGYIWNRLVYSMRKLRSLSQHELLLW</sequence>
<proteinExistence type="predicted"/>
<name>A0A4S2LNN5_OPIFE</name>
<dbReference type="EMBL" id="SJOL01006491">
    <property type="protein sequence ID" value="TGZ65332.1"/>
    <property type="molecule type" value="Genomic_DNA"/>
</dbReference>
<reference evidence="1 2" key="1">
    <citation type="journal article" date="2019" name="BMC Genomics">
        <title>New insights from Opisthorchis felineus genome: update on genomics of the epidemiologically important liver flukes.</title>
        <authorList>
            <person name="Ershov N.I."/>
            <person name="Mordvinov V.A."/>
            <person name="Prokhortchouk E.B."/>
            <person name="Pakharukova M.Y."/>
            <person name="Gunbin K.V."/>
            <person name="Ustyantsev K."/>
            <person name="Genaev M.A."/>
            <person name="Blinov A.G."/>
            <person name="Mazur A."/>
            <person name="Boulygina E."/>
            <person name="Tsygankova S."/>
            <person name="Khrameeva E."/>
            <person name="Chekanov N."/>
            <person name="Fan G."/>
            <person name="Xiao A."/>
            <person name="Zhang H."/>
            <person name="Xu X."/>
            <person name="Yang H."/>
            <person name="Solovyev V."/>
            <person name="Lee S.M."/>
            <person name="Liu X."/>
            <person name="Afonnikov D.A."/>
            <person name="Skryabin K.G."/>
        </authorList>
    </citation>
    <scope>NUCLEOTIDE SEQUENCE [LARGE SCALE GENOMIC DNA]</scope>
    <source>
        <strain evidence="1">AK-0245</strain>
        <tissue evidence="1">Whole organism</tissue>
    </source>
</reference>
<gene>
    <name evidence="1" type="ORF">CRM22_005942</name>
</gene>
<dbReference type="Proteomes" id="UP000308267">
    <property type="component" value="Unassembled WGS sequence"/>
</dbReference>
<evidence type="ECO:0000313" key="1">
    <source>
        <dbReference type="EMBL" id="TGZ65332.1"/>
    </source>
</evidence>
<organism evidence="1 2">
    <name type="scientific">Opisthorchis felineus</name>
    <dbReference type="NCBI Taxonomy" id="147828"/>
    <lineage>
        <taxon>Eukaryota</taxon>
        <taxon>Metazoa</taxon>
        <taxon>Spiralia</taxon>
        <taxon>Lophotrochozoa</taxon>
        <taxon>Platyhelminthes</taxon>
        <taxon>Trematoda</taxon>
        <taxon>Digenea</taxon>
        <taxon>Opisthorchiida</taxon>
        <taxon>Opisthorchiata</taxon>
        <taxon>Opisthorchiidae</taxon>
        <taxon>Opisthorchis</taxon>
    </lineage>
</organism>